<keyword evidence="3" id="KW-1185">Reference proteome</keyword>
<gene>
    <name evidence="2" type="ORF">HMPREF0179_01232</name>
</gene>
<dbReference type="PROSITE" id="PS00409">
    <property type="entry name" value="PROKAR_NTER_METHYL"/>
    <property type="match status" value="1"/>
</dbReference>
<protein>
    <submittedName>
        <fullName evidence="2">Prepilin-type N-terminal cleavage/methylation domain-containing protein</fullName>
    </submittedName>
</protein>
<evidence type="ECO:0000313" key="2">
    <source>
        <dbReference type="EMBL" id="EFV44937.1"/>
    </source>
</evidence>
<dbReference type="NCBIfam" id="TIGR02532">
    <property type="entry name" value="IV_pilin_GFxxxE"/>
    <property type="match status" value="1"/>
</dbReference>
<dbReference type="GeneID" id="78086364"/>
<dbReference type="HOGENOM" id="CLU_137838_0_0_7"/>
<dbReference type="EMBL" id="ADCP02000001">
    <property type="protein sequence ID" value="EFV44937.1"/>
    <property type="molecule type" value="Genomic_DNA"/>
</dbReference>
<dbReference type="Gene3D" id="3.30.700.10">
    <property type="entry name" value="Glycoprotein, Type 4 Pilin"/>
    <property type="match status" value="1"/>
</dbReference>
<dbReference type="Proteomes" id="UP000006034">
    <property type="component" value="Unassembled WGS sequence"/>
</dbReference>
<dbReference type="Pfam" id="PF07963">
    <property type="entry name" value="N_methyl"/>
    <property type="match status" value="1"/>
</dbReference>
<reference evidence="2 3" key="2">
    <citation type="submission" date="2013-04" db="EMBL/GenBank/DDBJ databases">
        <title>The Genome Sequence of Bilophila wadsworthia 3_1_6.</title>
        <authorList>
            <consortium name="The Broad Institute Genomics Platform"/>
            <person name="Earl A."/>
            <person name="Ward D."/>
            <person name="Feldgarden M."/>
            <person name="Gevers D."/>
            <person name="Sibley C."/>
            <person name="Strauss J."/>
            <person name="Allen-Vercoe E."/>
            <person name="Walker B."/>
            <person name="Young S."/>
            <person name="Zeng Q."/>
            <person name="Gargeya S."/>
            <person name="Fitzgerald M."/>
            <person name="Haas B."/>
            <person name="Abouelleil A."/>
            <person name="Allen A.W."/>
            <person name="Alvarado L."/>
            <person name="Arachchi H.M."/>
            <person name="Berlin A.M."/>
            <person name="Chapman S.B."/>
            <person name="Gainer-Dewar J."/>
            <person name="Goldberg J."/>
            <person name="Griggs A."/>
            <person name="Gujja S."/>
            <person name="Hansen M."/>
            <person name="Howarth C."/>
            <person name="Imamovic A."/>
            <person name="Ireland A."/>
            <person name="Larimer J."/>
            <person name="McCowan C."/>
            <person name="Murphy C."/>
            <person name="Pearson M."/>
            <person name="Poon T.W."/>
            <person name="Priest M."/>
            <person name="Roberts A."/>
            <person name="Saif S."/>
            <person name="Shea T."/>
            <person name="Sisk P."/>
            <person name="Sykes S."/>
            <person name="Wortman J."/>
            <person name="Nusbaum C."/>
            <person name="Birren B."/>
        </authorList>
    </citation>
    <scope>NUCLEOTIDE SEQUENCE [LARGE SCALE GENOMIC DNA]</scope>
    <source>
        <strain evidence="2 3">3_1_6</strain>
    </source>
</reference>
<dbReference type="InterPro" id="IPR045584">
    <property type="entry name" value="Pilin-like"/>
</dbReference>
<evidence type="ECO:0000313" key="3">
    <source>
        <dbReference type="Proteomes" id="UP000006034"/>
    </source>
</evidence>
<name>E5Y4W9_BILW3</name>
<comment type="caution">
    <text evidence="2">The sequence shown here is derived from an EMBL/GenBank/DDBJ whole genome shotgun (WGS) entry which is preliminary data.</text>
</comment>
<dbReference type="AlphaFoldDB" id="E5Y4W9"/>
<proteinExistence type="predicted"/>
<dbReference type="InterPro" id="IPR012902">
    <property type="entry name" value="N_methyl_site"/>
</dbReference>
<sequence length="160" mass="17582">MYRKEKGFTLIEIISVLVVLGILAAVALPKYYDLQEEARIKAATAAVSEAQARINLAFAQYLLNHGECKDIAALLMTPLGDGKGDGSLYIGDDDAHFEDKTAGKVGGWIFWVDESKKLETVNEDTRVGLLEDPDGNKIDMSETGLYLRIPQCNSSNKDEK</sequence>
<organism evidence="2 3">
    <name type="scientific">Bilophila wadsworthia (strain 3_1_6)</name>
    <dbReference type="NCBI Taxonomy" id="563192"/>
    <lineage>
        <taxon>Bacteria</taxon>
        <taxon>Pseudomonadati</taxon>
        <taxon>Thermodesulfobacteriota</taxon>
        <taxon>Desulfovibrionia</taxon>
        <taxon>Desulfovibrionales</taxon>
        <taxon>Desulfovibrionaceae</taxon>
        <taxon>Bilophila</taxon>
    </lineage>
</organism>
<keyword evidence="1" id="KW-1133">Transmembrane helix</keyword>
<dbReference type="STRING" id="563192.HMPREF0179_01232"/>
<keyword evidence="1" id="KW-0472">Membrane</keyword>
<dbReference type="SUPFAM" id="SSF54523">
    <property type="entry name" value="Pili subunits"/>
    <property type="match status" value="1"/>
</dbReference>
<accession>E5Y4W9</accession>
<keyword evidence="1" id="KW-0812">Transmembrane</keyword>
<evidence type="ECO:0000256" key="1">
    <source>
        <dbReference type="SAM" id="Phobius"/>
    </source>
</evidence>
<dbReference type="RefSeq" id="WP_005026208.1">
    <property type="nucleotide sequence ID" value="NZ_KE150238.1"/>
</dbReference>
<feature type="transmembrane region" description="Helical" evidence="1">
    <location>
        <begin position="7"/>
        <end position="28"/>
    </location>
</feature>
<reference evidence="2 3" key="1">
    <citation type="submission" date="2010-10" db="EMBL/GenBank/DDBJ databases">
        <authorList>
            <consortium name="The Broad Institute Genome Sequencing Platform"/>
            <person name="Ward D."/>
            <person name="Earl A."/>
            <person name="Feldgarden M."/>
            <person name="Young S.K."/>
            <person name="Gargeya S."/>
            <person name="Zeng Q."/>
            <person name="Alvarado L."/>
            <person name="Berlin A."/>
            <person name="Bochicchio J."/>
            <person name="Chapman S.B."/>
            <person name="Chen Z."/>
            <person name="Freedman E."/>
            <person name="Gellesch M."/>
            <person name="Goldberg J."/>
            <person name="Griggs A."/>
            <person name="Gujja S."/>
            <person name="Heilman E."/>
            <person name="Heiman D."/>
            <person name="Howarth C."/>
            <person name="Mehta T."/>
            <person name="Neiman D."/>
            <person name="Pearson M."/>
            <person name="Roberts A."/>
            <person name="Saif S."/>
            <person name="Shea T."/>
            <person name="Shenoy N."/>
            <person name="Sisk P."/>
            <person name="Stolte C."/>
            <person name="Sykes S."/>
            <person name="White J."/>
            <person name="Yandava C."/>
            <person name="Allen-Vercoe E."/>
            <person name="Sibley C."/>
            <person name="Ambrose C.E."/>
            <person name="Strauss J."/>
            <person name="Daigneault M."/>
            <person name="Haas B."/>
            <person name="Nusbaum C."/>
            <person name="Birren B."/>
        </authorList>
    </citation>
    <scope>NUCLEOTIDE SEQUENCE [LARGE SCALE GENOMIC DNA]</scope>
    <source>
        <strain evidence="2 3">3_1_6</strain>
    </source>
</reference>
<dbReference type="eggNOG" id="COG2165">
    <property type="taxonomic scope" value="Bacteria"/>
</dbReference>